<organism evidence="1">
    <name type="scientific">Lotharella oceanica</name>
    <dbReference type="NCBI Taxonomy" id="641309"/>
    <lineage>
        <taxon>Eukaryota</taxon>
        <taxon>Sar</taxon>
        <taxon>Rhizaria</taxon>
        <taxon>Cercozoa</taxon>
        <taxon>Chlorarachniophyceae</taxon>
        <taxon>Lotharella</taxon>
    </lineage>
</organism>
<proteinExistence type="predicted"/>
<sequence>MTFQGRESETFMSLVLWKSGIHTLMEILKHNLEMIEPDNSRLGCRIPSQLKFRACISQHVKQTHLIPLIEARHLLHAALLRNVNDVGRWTLGALNVRLSCP</sequence>
<dbReference type="AlphaFoldDB" id="A0A7S2TT76"/>
<reference evidence="1" key="1">
    <citation type="submission" date="2021-01" db="EMBL/GenBank/DDBJ databases">
        <authorList>
            <person name="Corre E."/>
            <person name="Pelletier E."/>
            <person name="Niang G."/>
            <person name="Scheremetjew M."/>
            <person name="Finn R."/>
            <person name="Kale V."/>
            <person name="Holt S."/>
            <person name="Cochrane G."/>
            <person name="Meng A."/>
            <person name="Brown T."/>
            <person name="Cohen L."/>
        </authorList>
    </citation>
    <scope>NUCLEOTIDE SEQUENCE</scope>
    <source>
        <strain evidence="1">CCMP622</strain>
    </source>
</reference>
<gene>
    <name evidence="1" type="ORF">LSP00402_LOCUS12874</name>
</gene>
<name>A0A7S2TT76_9EUKA</name>
<accession>A0A7S2TT76</accession>
<dbReference type="EMBL" id="HBHP01020649">
    <property type="protein sequence ID" value="CAD9768893.1"/>
    <property type="molecule type" value="Transcribed_RNA"/>
</dbReference>
<protein>
    <submittedName>
        <fullName evidence="1">Uncharacterized protein</fullName>
    </submittedName>
</protein>
<evidence type="ECO:0000313" key="1">
    <source>
        <dbReference type="EMBL" id="CAD9768893.1"/>
    </source>
</evidence>